<sequence>MMPLNREETVSLLAVKGIGPSVLKRLQQMGLDDVAALAAAEVVDILEQGAALSGSSCWKNSPQAKAAITAAVDWAKNRCASGAAHPNEESEHDYPD</sequence>
<organism evidence="1 2">
    <name type="scientific">Neisseria shayeganii 871</name>
    <dbReference type="NCBI Taxonomy" id="1032488"/>
    <lineage>
        <taxon>Bacteria</taxon>
        <taxon>Pseudomonadati</taxon>
        <taxon>Pseudomonadota</taxon>
        <taxon>Betaproteobacteria</taxon>
        <taxon>Neisseriales</taxon>
        <taxon>Neisseriaceae</taxon>
        <taxon>Neisseria</taxon>
    </lineage>
</organism>
<evidence type="ECO:0000313" key="2">
    <source>
        <dbReference type="Proteomes" id="UP000003019"/>
    </source>
</evidence>
<name>G4CKB3_9NEIS</name>
<gene>
    <name evidence="1" type="ORF">HMPREF9371_2053</name>
</gene>
<comment type="caution">
    <text evidence="1">The sequence shown here is derived from an EMBL/GenBank/DDBJ whole genome shotgun (WGS) entry which is preliminary data.</text>
</comment>
<dbReference type="AlphaFoldDB" id="G4CKB3"/>
<dbReference type="PATRIC" id="fig|1032488.3.peg.1948"/>
<protein>
    <submittedName>
        <fullName evidence="1">RecA/RadA recombinase</fullName>
    </submittedName>
</protein>
<proteinExistence type="predicted"/>
<dbReference type="HOGENOM" id="CLU_176768_0_0_4"/>
<accession>G4CKB3</accession>
<dbReference type="EMBL" id="AGAY01000071">
    <property type="protein sequence ID" value="EGY51704.1"/>
    <property type="molecule type" value="Genomic_DNA"/>
</dbReference>
<keyword evidence="2" id="KW-1185">Reference proteome</keyword>
<reference evidence="1 2" key="1">
    <citation type="submission" date="2011-05" db="EMBL/GenBank/DDBJ databases">
        <authorList>
            <person name="Muzny D."/>
            <person name="Qin X."/>
            <person name="Deng J."/>
            <person name="Jiang H."/>
            <person name="Liu Y."/>
            <person name="Qu J."/>
            <person name="Song X.-Z."/>
            <person name="Zhang L."/>
            <person name="Thornton R."/>
            <person name="Coyle M."/>
            <person name="Francisco L."/>
            <person name="Jackson L."/>
            <person name="Javaid M."/>
            <person name="Korchina V."/>
            <person name="Kovar C."/>
            <person name="Mata R."/>
            <person name="Mathew T."/>
            <person name="Ngo R."/>
            <person name="Nguyen L."/>
            <person name="Nguyen N."/>
            <person name="Okwuonu G."/>
            <person name="Ongeri F."/>
            <person name="Pham C."/>
            <person name="Simmons D."/>
            <person name="Wilczek-Boney K."/>
            <person name="Hale W."/>
            <person name="Jakkamsetti A."/>
            <person name="Pham P."/>
            <person name="Ruth R."/>
            <person name="San Lucas F."/>
            <person name="Warren J."/>
            <person name="Zhang J."/>
            <person name="Zhao Z."/>
            <person name="Zhou C."/>
            <person name="Zhu D."/>
            <person name="Lee S."/>
            <person name="Bess C."/>
            <person name="Blankenburg K."/>
            <person name="Forbes L."/>
            <person name="Fu Q."/>
            <person name="Gubbala S."/>
            <person name="Hirani K."/>
            <person name="Jayaseelan J.C."/>
            <person name="Lara F."/>
            <person name="Munidasa M."/>
            <person name="Palculict T."/>
            <person name="Patil S."/>
            <person name="Pu L.-L."/>
            <person name="Saada N."/>
            <person name="Tang L."/>
            <person name="Weissenberger G."/>
            <person name="Zhu Y."/>
            <person name="Hemphill L."/>
            <person name="Shang Y."/>
            <person name="Youmans B."/>
            <person name="Ayvaz T."/>
            <person name="Ross M."/>
            <person name="Santibanez J."/>
            <person name="Aqrawi P."/>
            <person name="Gross S."/>
            <person name="Joshi V."/>
            <person name="Fowler G."/>
            <person name="Nazareth L."/>
            <person name="Reid J."/>
            <person name="Worley K."/>
            <person name="Petrosino J."/>
            <person name="Highlander S."/>
            <person name="Gibbs R."/>
        </authorList>
    </citation>
    <scope>NUCLEOTIDE SEQUENCE [LARGE SCALE GENOMIC DNA]</scope>
    <source>
        <strain evidence="1 2">871</strain>
    </source>
</reference>
<dbReference type="STRING" id="1032488.HMPREF9371_2053"/>
<dbReference type="Gene3D" id="1.10.150.20">
    <property type="entry name" value="5' to 3' exonuclease, C-terminal subdomain"/>
    <property type="match status" value="1"/>
</dbReference>
<evidence type="ECO:0000313" key="1">
    <source>
        <dbReference type="EMBL" id="EGY51704.1"/>
    </source>
</evidence>
<dbReference type="Proteomes" id="UP000003019">
    <property type="component" value="Unassembled WGS sequence"/>
</dbReference>